<feature type="compositionally biased region" description="Pro residues" evidence="1">
    <location>
        <begin position="220"/>
        <end position="236"/>
    </location>
</feature>
<feature type="region of interest" description="Disordered" evidence="1">
    <location>
        <begin position="92"/>
        <end position="113"/>
    </location>
</feature>
<evidence type="ECO:0000313" key="3">
    <source>
        <dbReference type="Proteomes" id="UP000067626"/>
    </source>
</evidence>
<dbReference type="PATRIC" id="fig|52.7.peg.4608"/>
<dbReference type="KEGG" id="ccro:CMC5_041870"/>
<dbReference type="STRING" id="52.CMC5_041870"/>
<sequence>MLGGAACGGPPTASPVEGEPVCADFEFGASRARMRGSLRLPVQVTILDGKDVLNKMILDGRREQETSPSQVLIPDTNGEFEVQWAQCVNEPAPRPVAKTPDQKGDTPAYECGETTPYKTETISVRRGDATTRKLTFATPPKLDCWAPDAPAAAATAEPAAPPPPPPAATAAPDAAPDGGTPPDAGSAATADGTATPAATAAPSAEPSAAPTATPKLTIPKRPPGETPPTRPSEPSE</sequence>
<reference evidence="2 3" key="1">
    <citation type="submission" date="2015-07" db="EMBL/GenBank/DDBJ databases">
        <title>Genome analysis of myxobacterium Chondromyces crocatus Cm c5 reveals a high potential for natural compound synthesis and the genetic basis for the loss of fruiting body formation.</title>
        <authorList>
            <person name="Zaburannyi N."/>
            <person name="Bunk B."/>
            <person name="Maier J."/>
            <person name="Overmann J."/>
            <person name="Mueller R."/>
        </authorList>
    </citation>
    <scope>NUCLEOTIDE SEQUENCE [LARGE SCALE GENOMIC DNA]</scope>
    <source>
        <strain evidence="2 3">Cm c5</strain>
    </source>
</reference>
<dbReference type="OrthoDB" id="5515972at2"/>
<proteinExistence type="predicted"/>
<protein>
    <submittedName>
        <fullName evidence="2">Uncharacterized protein</fullName>
    </submittedName>
</protein>
<feature type="compositionally biased region" description="Low complexity" evidence="1">
    <location>
        <begin position="146"/>
        <end position="158"/>
    </location>
</feature>
<accession>A0A0K1EGQ9</accession>
<feature type="region of interest" description="Disordered" evidence="1">
    <location>
        <begin position="131"/>
        <end position="236"/>
    </location>
</feature>
<dbReference type="EMBL" id="CP012159">
    <property type="protein sequence ID" value="AKT40034.1"/>
    <property type="molecule type" value="Genomic_DNA"/>
</dbReference>
<organism evidence="2 3">
    <name type="scientific">Chondromyces crocatus</name>
    <dbReference type="NCBI Taxonomy" id="52"/>
    <lineage>
        <taxon>Bacteria</taxon>
        <taxon>Pseudomonadati</taxon>
        <taxon>Myxococcota</taxon>
        <taxon>Polyangia</taxon>
        <taxon>Polyangiales</taxon>
        <taxon>Polyangiaceae</taxon>
        <taxon>Chondromyces</taxon>
    </lineage>
</organism>
<dbReference type="AlphaFoldDB" id="A0A0K1EGQ9"/>
<name>A0A0K1EGQ9_CHOCO</name>
<feature type="compositionally biased region" description="Low complexity" evidence="1">
    <location>
        <begin position="168"/>
        <end position="214"/>
    </location>
</feature>
<dbReference type="Proteomes" id="UP000067626">
    <property type="component" value="Chromosome"/>
</dbReference>
<keyword evidence="3" id="KW-1185">Reference proteome</keyword>
<evidence type="ECO:0000256" key="1">
    <source>
        <dbReference type="SAM" id="MobiDB-lite"/>
    </source>
</evidence>
<gene>
    <name evidence="2" type="ORF">CMC5_041870</name>
</gene>
<dbReference type="RefSeq" id="WP_156338745.1">
    <property type="nucleotide sequence ID" value="NZ_CP012159.1"/>
</dbReference>
<evidence type="ECO:0000313" key="2">
    <source>
        <dbReference type="EMBL" id="AKT40034.1"/>
    </source>
</evidence>